<dbReference type="RefSeq" id="WP_218143551.1">
    <property type="nucleotide sequence ID" value="NZ_FOES01000041.1"/>
</dbReference>
<dbReference type="Pfam" id="PF12833">
    <property type="entry name" value="HTH_18"/>
    <property type="match status" value="1"/>
</dbReference>
<dbReference type="GO" id="GO:0043565">
    <property type="term" value="F:sequence-specific DNA binding"/>
    <property type="evidence" value="ECO:0007669"/>
    <property type="project" value="InterPro"/>
</dbReference>
<accession>A0A1H9KVZ7</accession>
<organism evidence="5 6">
    <name type="scientific">Piscibacillus halophilus</name>
    <dbReference type="NCBI Taxonomy" id="571933"/>
    <lineage>
        <taxon>Bacteria</taxon>
        <taxon>Bacillati</taxon>
        <taxon>Bacillota</taxon>
        <taxon>Bacilli</taxon>
        <taxon>Bacillales</taxon>
        <taxon>Bacillaceae</taxon>
        <taxon>Piscibacillus</taxon>
    </lineage>
</organism>
<reference evidence="5 6" key="1">
    <citation type="submission" date="2016-10" db="EMBL/GenBank/DDBJ databases">
        <authorList>
            <person name="de Groot N.N."/>
        </authorList>
    </citation>
    <scope>NUCLEOTIDE SEQUENCE [LARGE SCALE GENOMIC DNA]</scope>
    <source>
        <strain evidence="5 6">DSM 21633</strain>
    </source>
</reference>
<evidence type="ECO:0000313" key="6">
    <source>
        <dbReference type="Proteomes" id="UP000199427"/>
    </source>
</evidence>
<protein>
    <submittedName>
        <fullName evidence="5">AraC family transcriptional regulator</fullName>
    </submittedName>
</protein>
<keyword evidence="6" id="KW-1185">Reference proteome</keyword>
<proteinExistence type="predicted"/>
<dbReference type="STRING" id="571933.SAMN05216362_14119"/>
<sequence length="228" mass="26494">MSSLQNMNAAIEYIEDHLKENIDYQKVSQLAQCSEFHFKRMFSTLAGVPLSLYIRRRRMTLAAIELKHTNKRIIDLAMDYGYTSPNSFARAFHDIHGVKPSAAKQDYQLLKSYPKMTFQIIVKGVEEMNVKLIDKEAFKIIGIKKKMRVYENDVDPEVNRLWKNVDKETLNELKQYNNIDPNGISHIVINYEEMPDTDKNGSIDYYFGVATTKEIESPYDLLEVPKTQ</sequence>
<dbReference type="PROSITE" id="PS01124">
    <property type="entry name" value="HTH_ARAC_FAMILY_2"/>
    <property type="match status" value="1"/>
</dbReference>
<dbReference type="Proteomes" id="UP000199427">
    <property type="component" value="Unassembled WGS sequence"/>
</dbReference>
<evidence type="ECO:0000256" key="2">
    <source>
        <dbReference type="ARBA" id="ARBA00023125"/>
    </source>
</evidence>
<dbReference type="GO" id="GO:0003700">
    <property type="term" value="F:DNA-binding transcription factor activity"/>
    <property type="evidence" value="ECO:0007669"/>
    <property type="project" value="InterPro"/>
</dbReference>
<evidence type="ECO:0000256" key="3">
    <source>
        <dbReference type="ARBA" id="ARBA00023163"/>
    </source>
</evidence>
<dbReference type="InterPro" id="IPR050959">
    <property type="entry name" value="MarA-like"/>
</dbReference>
<evidence type="ECO:0000256" key="1">
    <source>
        <dbReference type="ARBA" id="ARBA00023015"/>
    </source>
</evidence>
<keyword evidence="2" id="KW-0238">DNA-binding</keyword>
<keyword evidence="3" id="KW-0804">Transcription</keyword>
<dbReference type="Gene3D" id="3.20.80.10">
    <property type="entry name" value="Regulatory factor, effector binding domain"/>
    <property type="match status" value="1"/>
</dbReference>
<feature type="domain" description="HTH araC/xylS-type" evidence="4">
    <location>
        <begin position="8"/>
        <end position="106"/>
    </location>
</feature>
<dbReference type="PANTHER" id="PTHR47504">
    <property type="entry name" value="RIGHT ORIGIN-BINDING PROTEIN"/>
    <property type="match status" value="1"/>
</dbReference>
<dbReference type="SUPFAM" id="SSF46689">
    <property type="entry name" value="Homeodomain-like"/>
    <property type="match status" value="2"/>
</dbReference>
<evidence type="ECO:0000313" key="5">
    <source>
        <dbReference type="EMBL" id="SER03238.1"/>
    </source>
</evidence>
<dbReference type="EMBL" id="FOES01000041">
    <property type="protein sequence ID" value="SER03238.1"/>
    <property type="molecule type" value="Genomic_DNA"/>
</dbReference>
<dbReference type="PANTHER" id="PTHR47504:SF5">
    <property type="entry name" value="RIGHT ORIGIN-BINDING PROTEIN"/>
    <property type="match status" value="1"/>
</dbReference>
<keyword evidence="1" id="KW-0805">Transcription regulation</keyword>
<evidence type="ECO:0000259" key="4">
    <source>
        <dbReference type="PROSITE" id="PS01124"/>
    </source>
</evidence>
<dbReference type="SMART" id="SM00342">
    <property type="entry name" value="HTH_ARAC"/>
    <property type="match status" value="1"/>
</dbReference>
<dbReference type="InterPro" id="IPR009057">
    <property type="entry name" value="Homeodomain-like_sf"/>
</dbReference>
<dbReference type="AlphaFoldDB" id="A0A1H9KVZ7"/>
<name>A0A1H9KVZ7_9BACI</name>
<dbReference type="InterPro" id="IPR011256">
    <property type="entry name" value="Reg_factor_effector_dom_sf"/>
</dbReference>
<dbReference type="Gene3D" id="1.10.10.60">
    <property type="entry name" value="Homeodomain-like"/>
    <property type="match status" value="2"/>
</dbReference>
<gene>
    <name evidence="5" type="ORF">SAMN05216362_14119</name>
</gene>
<dbReference type="InterPro" id="IPR018060">
    <property type="entry name" value="HTH_AraC"/>
</dbReference>